<comment type="caution">
    <text evidence="1">The sequence shown here is derived from an EMBL/GenBank/DDBJ whole genome shotgun (WGS) entry which is preliminary data.</text>
</comment>
<proteinExistence type="predicted"/>
<dbReference type="EMBL" id="JBANQN010000012">
    <property type="protein sequence ID" value="KAK6774449.1"/>
    <property type="molecule type" value="Genomic_DNA"/>
</dbReference>
<keyword evidence="2" id="KW-1185">Reference proteome</keyword>
<dbReference type="Proteomes" id="UP001371456">
    <property type="component" value="Unassembled WGS sequence"/>
</dbReference>
<organism evidence="1 2">
    <name type="scientific">Solanum bulbocastanum</name>
    <name type="common">Wild potato</name>
    <dbReference type="NCBI Taxonomy" id="147425"/>
    <lineage>
        <taxon>Eukaryota</taxon>
        <taxon>Viridiplantae</taxon>
        <taxon>Streptophyta</taxon>
        <taxon>Embryophyta</taxon>
        <taxon>Tracheophyta</taxon>
        <taxon>Spermatophyta</taxon>
        <taxon>Magnoliopsida</taxon>
        <taxon>eudicotyledons</taxon>
        <taxon>Gunneridae</taxon>
        <taxon>Pentapetalae</taxon>
        <taxon>asterids</taxon>
        <taxon>lamiids</taxon>
        <taxon>Solanales</taxon>
        <taxon>Solanaceae</taxon>
        <taxon>Solanoideae</taxon>
        <taxon>Solaneae</taxon>
        <taxon>Solanum</taxon>
    </lineage>
</organism>
<gene>
    <name evidence="1" type="ORF">RDI58_029688</name>
</gene>
<protein>
    <submittedName>
        <fullName evidence="1">Uncharacterized protein</fullName>
    </submittedName>
</protein>
<sequence length="29" mass="3185">MEGDSAFRKYPVVILDSPLKSGRTTLGFV</sequence>
<evidence type="ECO:0000313" key="1">
    <source>
        <dbReference type="EMBL" id="KAK6774449.1"/>
    </source>
</evidence>
<reference evidence="1 2" key="1">
    <citation type="submission" date="2024-02" db="EMBL/GenBank/DDBJ databases">
        <title>de novo genome assembly of Solanum bulbocastanum strain 11H21.</title>
        <authorList>
            <person name="Hosaka A.J."/>
        </authorList>
    </citation>
    <scope>NUCLEOTIDE SEQUENCE [LARGE SCALE GENOMIC DNA]</scope>
    <source>
        <tissue evidence="1">Young leaves</tissue>
    </source>
</reference>
<dbReference type="AlphaFoldDB" id="A0AAN8SQU3"/>
<accession>A0AAN8SQU3</accession>
<evidence type="ECO:0000313" key="2">
    <source>
        <dbReference type="Proteomes" id="UP001371456"/>
    </source>
</evidence>
<name>A0AAN8SQU3_SOLBU</name>